<sequence>MLIPFIDIFRDKSIVCSSLRFAHLYEDRDKRYLLIIEYFATLMANISSCFLSTTYVSSISSNIALVSKTIELAVFVRTSNVKELWFWTSFSHKHMMLKYIIPIGYKLTIYKSRTR</sequence>
<accession>A0A0E3QYA5</accession>
<dbReference type="HOGENOM" id="CLU_2103479_0_0_2"/>
<evidence type="ECO:0000313" key="1">
    <source>
        <dbReference type="EMBL" id="AKB55794.1"/>
    </source>
</evidence>
<keyword evidence="2" id="KW-1185">Reference proteome</keyword>
<dbReference type="Proteomes" id="UP000033033">
    <property type="component" value="Chromosome"/>
</dbReference>
<dbReference type="AlphaFoldDB" id="A0A0E3QYA5"/>
<name>A0A0E3QYA5_METBA</name>
<protein>
    <submittedName>
        <fullName evidence="1">Uncharacterized protein</fullName>
    </submittedName>
</protein>
<gene>
    <name evidence="1" type="ORF">MSBRM_2796</name>
</gene>
<dbReference type="EMBL" id="CP009528">
    <property type="protein sequence ID" value="AKB55794.1"/>
    <property type="molecule type" value="Genomic_DNA"/>
</dbReference>
<organism evidence="1 2">
    <name type="scientific">Methanosarcina barkeri MS</name>
    <dbReference type="NCBI Taxonomy" id="1434108"/>
    <lineage>
        <taxon>Archaea</taxon>
        <taxon>Methanobacteriati</taxon>
        <taxon>Methanobacteriota</taxon>
        <taxon>Stenosarchaea group</taxon>
        <taxon>Methanomicrobia</taxon>
        <taxon>Methanosarcinales</taxon>
        <taxon>Methanosarcinaceae</taxon>
        <taxon>Methanosarcina</taxon>
    </lineage>
</organism>
<evidence type="ECO:0000313" key="2">
    <source>
        <dbReference type="Proteomes" id="UP000033033"/>
    </source>
</evidence>
<dbReference type="KEGG" id="mby:MSBRM_2796"/>
<reference evidence="1 2" key="1">
    <citation type="submission" date="2014-07" db="EMBL/GenBank/DDBJ databases">
        <title>Methanogenic archaea and the global carbon cycle.</title>
        <authorList>
            <person name="Henriksen J.R."/>
            <person name="Luke J."/>
            <person name="Reinhart S."/>
            <person name="Benedict M.N."/>
            <person name="Youngblut N.D."/>
            <person name="Metcalf M.E."/>
            <person name="Whitaker R.J."/>
            <person name="Metcalf W.W."/>
        </authorList>
    </citation>
    <scope>NUCLEOTIDE SEQUENCE [LARGE SCALE GENOMIC DNA]</scope>
    <source>
        <strain evidence="1 2">MS</strain>
    </source>
</reference>
<proteinExistence type="predicted"/>